<dbReference type="Pfam" id="PF00650">
    <property type="entry name" value="CRAL_TRIO"/>
    <property type="match status" value="1"/>
</dbReference>
<evidence type="ECO:0000313" key="3">
    <source>
        <dbReference type="Proteomes" id="UP000325440"/>
    </source>
</evidence>
<dbReference type="InterPro" id="IPR036273">
    <property type="entry name" value="CRAL/TRIO_N_dom_sf"/>
</dbReference>
<proteinExistence type="predicted"/>
<dbReference type="SUPFAM" id="SSF52087">
    <property type="entry name" value="CRAL/TRIO domain"/>
    <property type="match status" value="1"/>
</dbReference>
<dbReference type="PANTHER" id="PTHR10174">
    <property type="entry name" value="ALPHA-TOCOPHEROL TRANSFER PROTEIN-RELATED"/>
    <property type="match status" value="1"/>
</dbReference>
<sequence length="269" mass="31367">MEIDKDGNAVVKMASGYVLRFEGDPEFEQVYLDRAKNELNETPERRAEALAELRKLIQEEKNLYLPTDASTELYLLAYLRVCKFYPDSAFKRVKSLYKLRQKNPKYCSDLIPSIEKNVFEQNILTVLPLRDQHGRRIMITECGQRWKVKNCSLTEIFRGIELVMEAAILEPRTQVSGTVLLVDFIGLTINHVWQFTPNFAKLTLDWIQLFFHGYDHTSLLSYLDAKCLPTKYGGLMDIETNQGVDLWNLLCHYEDNYKVTNEFGYKKNK</sequence>
<feature type="domain" description="CRAL-TRIO" evidence="1">
    <location>
        <begin position="122"/>
        <end position="208"/>
    </location>
</feature>
<dbReference type="InterPro" id="IPR001251">
    <property type="entry name" value="CRAL-TRIO_dom"/>
</dbReference>
<dbReference type="GO" id="GO:0016020">
    <property type="term" value="C:membrane"/>
    <property type="evidence" value="ECO:0007669"/>
    <property type="project" value="TreeGrafter"/>
</dbReference>
<dbReference type="EMBL" id="CABPRJ010001482">
    <property type="protein sequence ID" value="VVC38572.1"/>
    <property type="molecule type" value="Genomic_DNA"/>
</dbReference>
<evidence type="ECO:0000259" key="1">
    <source>
        <dbReference type="Pfam" id="PF00650"/>
    </source>
</evidence>
<name>A0A5E4N1L4_9HEMI</name>
<dbReference type="CDD" id="cd00170">
    <property type="entry name" value="SEC14"/>
    <property type="match status" value="1"/>
</dbReference>
<dbReference type="InterPro" id="IPR036865">
    <property type="entry name" value="CRAL-TRIO_dom_sf"/>
</dbReference>
<dbReference type="OrthoDB" id="75724at2759"/>
<keyword evidence="3" id="KW-1185">Reference proteome</keyword>
<evidence type="ECO:0000313" key="2">
    <source>
        <dbReference type="EMBL" id="VVC38572.1"/>
    </source>
</evidence>
<dbReference type="GO" id="GO:1902936">
    <property type="term" value="F:phosphatidylinositol bisphosphate binding"/>
    <property type="evidence" value="ECO:0007669"/>
    <property type="project" value="TreeGrafter"/>
</dbReference>
<reference evidence="2 3" key="1">
    <citation type="submission" date="2019-08" db="EMBL/GenBank/DDBJ databases">
        <authorList>
            <person name="Alioto T."/>
            <person name="Alioto T."/>
            <person name="Gomez Garrido J."/>
        </authorList>
    </citation>
    <scope>NUCLEOTIDE SEQUENCE [LARGE SCALE GENOMIC DNA]</scope>
</reference>
<dbReference type="Gene3D" id="1.10.8.20">
    <property type="entry name" value="N-terminal domain of phosphatidylinositol transfer protein sec14p"/>
    <property type="match status" value="1"/>
</dbReference>
<organism evidence="2 3">
    <name type="scientific">Cinara cedri</name>
    <dbReference type="NCBI Taxonomy" id="506608"/>
    <lineage>
        <taxon>Eukaryota</taxon>
        <taxon>Metazoa</taxon>
        <taxon>Ecdysozoa</taxon>
        <taxon>Arthropoda</taxon>
        <taxon>Hexapoda</taxon>
        <taxon>Insecta</taxon>
        <taxon>Pterygota</taxon>
        <taxon>Neoptera</taxon>
        <taxon>Paraneoptera</taxon>
        <taxon>Hemiptera</taxon>
        <taxon>Sternorrhyncha</taxon>
        <taxon>Aphidomorpha</taxon>
        <taxon>Aphidoidea</taxon>
        <taxon>Aphididae</taxon>
        <taxon>Lachninae</taxon>
        <taxon>Cinara</taxon>
    </lineage>
</organism>
<dbReference type="Gene3D" id="3.40.525.10">
    <property type="entry name" value="CRAL-TRIO lipid binding domain"/>
    <property type="match status" value="1"/>
</dbReference>
<dbReference type="SUPFAM" id="SSF46938">
    <property type="entry name" value="CRAL/TRIO N-terminal domain"/>
    <property type="match status" value="1"/>
</dbReference>
<protein>
    <recommendedName>
        <fullName evidence="1">CRAL-TRIO domain-containing protein</fullName>
    </recommendedName>
</protein>
<accession>A0A5E4N1L4</accession>
<dbReference type="AlphaFoldDB" id="A0A5E4N1L4"/>
<dbReference type="Proteomes" id="UP000325440">
    <property type="component" value="Unassembled WGS sequence"/>
</dbReference>
<dbReference type="PANTHER" id="PTHR10174:SF220">
    <property type="entry name" value="LD41874P"/>
    <property type="match status" value="1"/>
</dbReference>
<gene>
    <name evidence="2" type="ORF">CINCED_3A015908</name>
</gene>